<accession>A0A9X3MZK2</accession>
<proteinExistence type="predicted"/>
<dbReference type="PANTHER" id="PTHR47245">
    <property type="entry name" value="PEPTIDYLPROLYL ISOMERASE"/>
    <property type="match status" value="1"/>
</dbReference>
<dbReference type="RefSeq" id="WP_270045196.1">
    <property type="nucleotide sequence ID" value="NZ_JAPDOD010000055.1"/>
</dbReference>
<dbReference type="Gene3D" id="1.10.4030.10">
    <property type="entry name" value="Porin chaperone SurA, peptide-binding domain"/>
    <property type="match status" value="1"/>
</dbReference>
<protein>
    <submittedName>
        <fullName evidence="2">SurA N-terminal domain-containing protein</fullName>
    </submittedName>
</protein>
<dbReference type="Pfam" id="PF13624">
    <property type="entry name" value="SurA_N_3"/>
    <property type="match status" value="1"/>
</dbReference>
<dbReference type="AlphaFoldDB" id="A0A9X3MZK2"/>
<dbReference type="Proteomes" id="UP001149140">
    <property type="component" value="Unassembled WGS sequence"/>
</dbReference>
<evidence type="ECO:0000313" key="3">
    <source>
        <dbReference type="Proteomes" id="UP001149140"/>
    </source>
</evidence>
<dbReference type="EMBL" id="JAPDOD010000055">
    <property type="protein sequence ID" value="MDA0165936.1"/>
    <property type="molecule type" value="Genomic_DNA"/>
</dbReference>
<dbReference type="SUPFAM" id="SSF109998">
    <property type="entry name" value="Triger factor/SurA peptide-binding domain-like"/>
    <property type="match status" value="1"/>
</dbReference>
<gene>
    <name evidence="2" type="ORF">OM076_37065</name>
</gene>
<keyword evidence="3" id="KW-1185">Reference proteome</keyword>
<organism evidence="2 3">
    <name type="scientific">Solirubrobacter ginsenosidimutans</name>
    <dbReference type="NCBI Taxonomy" id="490573"/>
    <lineage>
        <taxon>Bacteria</taxon>
        <taxon>Bacillati</taxon>
        <taxon>Actinomycetota</taxon>
        <taxon>Thermoleophilia</taxon>
        <taxon>Solirubrobacterales</taxon>
        <taxon>Solirubrobacteraceae</taxon>
        <taxon>Solirubrobacter</taxon>
    </lineage>
</organism>
<reference evidence="2" key="1">
    <citation type="submission" date="2022-10" db="EMBL/GenBank/DDBJ databases">
        <title>The WGS of Solirubrobacter ginsenosidimutans DSM 21036.</title>
        <authorList>
            <person name="Jiang Z."/>
        </authorList>
    </citation>
    <scope>NUCLEOTIDE SEQUENCE</scope>
    <source>
        <strain evidence="2">DSM 21036</strain>
    </source>
</reference>
<feature type="compositionally biased region" description="Pro residues" evidence="1">
    <location>
        <begin position="283"/>
        <end position="293"/>
    </location>
</feature>
<sequence length="293" mass="31668">MSARLLFSLIAIWLGVSAVLAVALSFVPSDEGDALVSFHDETITPAQLASARKAVLSSQQQPLTLDGPDYAKCVAAQTQQLRAAKQPIPAAEALRKQCAKVDTQVSEQALTSLIQAAWLRAEADDLGITVTDAETAKAFTEQKKQAFPKAADYDKYLKTSGRTEAELLDQVRSGLIAQKLQQHYTKAIAAPSDAELRKLYDEQVKTMPKGSTAPEFEQVRDQIAQQVLSTKQQPVLAAALKSITDRSRPHTECLTDLKVEQCNGVKPKPTPAAPQVSEQSTPPADPQATPTPR</sequence>
<dbReference type="PANTHER" id="PTHR47245:SF2">
    <property type="entry name" value="PEPTIDYL-PROLYL CIS-TRANS ISOMERASE HP_0175-RELATED"/>
    <property type="match status" value="1"/>
</dbReference>
<comment type="caution">
    <text evidence="2">The sequence shown here is derived from an EMBL/GenBank/DDBJ whole genome shotgun (WGS) entry which is preliminary data.</text>
</comment>
<dbReference type="InterPro" id="IPR027304">
    <property type="entry name" value="Trigger_fact/SurA_dom_sf"/>
</dbReference>
<dbReference type="InterPro" id="IPR050245">
    <property type="entry name" value="PrsA_foldase"/>
</dbReference>
<feature type="region of interest" description="Disordered" evidence="1">
    <location>
        <begin position="262"/>
        <end position="293"/>
    </location>
</feature>
<evidence type="ECO:0000256" key="1">
    <source>
        <dbReference type="SAM" id="MobiDB-lite"/>
    </source>
</evidence>
<evidence type="ECO:0000313" key="2">
    <source>
        <dbReference type="EMBL" id="MDA0165936.1"/>
    </source>
</evidence>
<name>A0A9X3MZK2_9ACTN</name>